<dbReference type="InterPro" id="IPR013087">
    <property type="entry name" value="Znf_C2H2_type"/>
</dbReference>
<dbReference type="SUPFAM" id="SSF57667">
    <property type="entry name" value="beta-beta-alpha zinc fingers"/>
    <property type="match status" value="1"/>
</dbReference>
<keyword evidence="1" id="KW-0863">Zinc-finger</keyword>
<organism evidence="3 4">
    <name type="scientific">Colletotrichum tanaceti</name>
    <dbReference type="NCBI Taxonomy" id="1306861"/>
    <lineage>
        <taxon>Eukaryota</taxon>
        <taxon>Fungi</taxon>
        <taxon>Dikarya</taxon>
        <taxon>Ascomycota</taxon>
        <taxon>Pezizomycotina</taxon>
        <taxon>Sordariomycetes</taxon>
        <taxon>Hypocreomycetidae</taxon>
        <taxon>Glomerellales</taxon>
        <taxon>Glomerellaceae</taxon>
        <taxon>Colletotrichum</taxon>
        <taxon>Colletotrichum destructivum species complex</taxon>
    </lineage>
</organism>
<dbReference type="STRING" id="1306861.A0A4U6XDJ1"/>
<keyword evidence="1" id="KW-0479">Metal-binding</keyword>
<protein>
    <recommendedName>
        <fullName evidence="2">C2H2-type domain-containing protein</fullName>
    </recommendedName>
</protein>
<dbReference type="Pfam" id="PF12874">
    <property type="entry name" value="zf-met"/>
    <property type="match status" value="1"/>
</dbReference>
<evidence type="ECO:0000313" key="3">
    <source>
        <dbReference type="EMBL" id="TKW53514.1"/>
    </source>
</evidence>
<evidence type="ECO:0000259" key="2">
    <source>
        <dbReference type="PROSITE" id="PS50157"/>
    </source>
</evidence>
<feature type="domain" description="C2H2-type" evidence="2">
    <location>
        <begin position="52"/>
        <end position="81"/>
    </location>
</feature>
<evidence type="ECO:0000313" key="4">
    <source>
        <dbReference type="Proteomes" id="UP000310108"/>
    </source>
</evidence>
<reference evidence="3 4" key="1">
    <citation type="journal article" date="2019" name="PLoS ONE">
        <title>Comparative genome analysis indicates high evolutionary potential of pathogenicity genes in Colletotrichum tanaceti.</title>
        <authorList>
            <person name="Lelwala R.V."/>
            <person name="Korhonen P.K."/>
            <person name="Young N.D."/>
            <person name="Scott J.B."/>
            <person name="Ades P.A."/>
            <person name="Gasser R.B."/>
            <person name="Taylor P.W.J."/>
        </authorList>
    </citation>
    <scope>NUCLEOTIDE SEQUENCE [LARGE SCALE GENOMIC DNA]</scope>
    <source>
        <strain evidence="3">BRIP57314</strain>
    </source>
</reference>
<dbReference type="PROSITE" id="PS00028">
    <property type="entry name" value="ZINC_FINGER_C2H2_1"/>
    <property type="match status" value="1"/>
</dbReference>
<dbReference type="OrthoDB" id="6077919at2759"/>
<dbReference type="InterPro" id="IPR036236">
    <property type="entry name" value="Znf_C2H2_sf"/>
</dbReference>
<dbReference type="EMBL" id="PJEX01000182">
    <property type="protein sequence ID" value="TKW53514.1"/>
    <property type="molecule type" value="Genomic_DNA"/>
</dbReference>
<accession>A0A4U6XDJ1</accession>
<dbReference type="AlphaFoldDB" id="A0A4U6XDJ1"/>
<dbReference type="GO" id="GO:0008270">
    <property type="term" value="F:zinc ion binding"/>
    <property type="evidence" value="ECO:0007669"/>
    <property type="project" value="UniProtKB-KW"/>
</dbReference>
<gene>
    <name evidence="3" type="ORF">CTA1_4292</name>
</gene>
<name>A0A4U6XDJ1_9PEZI</name>
<keyword evidence="4" id="KW-1185">Reference proteome</keyword>
<dbReference type="Proteomes" id="UP000310108">
    <property type="component" value="Unassembled WGS sequence"/>
</dbReference>
<dbReference type="PROSITE" id="PS50157">
    <property type="entry name" value="ZINC_FINGER_C2H2_2"/>
    <property type="match status" value="1"/>
</dbReference>
<keyword evidence="1" id="KW-0862">Zinc</keyword>
<evidence type="ECO:0000256" key="1">
    <source>
        <dbReference type="PROSITE-ProRule" id="PRU00042"/>
    </source>
</evidence>
<sequence length="233" mass="26651">MRQSVELDVEALDHQADDGSFESIITEHECDDCLGCFSNVEDLRDHRIREYYYCQPCNRCFQTHNDARQHLNSKTHRVDTIRCPFCTRACNTAAGLIHHLEQGACPDAPLDRVTLYEIIRRRDPNGLISERLQGLSASPMYTATERAYNTAASAYQCYLCHRLFTALQGFNMHLNSPVLKQVLYYCPNQKLPPQLQNPCWRHPPLGTLCVSTRFSTMSRGPSTRYASFLSNGR</sequence>
<proteinExistence type="predicted"/>
<comment type="caution">
    <text evidence="3">The sequence shown here is derived from an EMBL/GenBank/DDBJ whole genome shotgun (WGS) entry which is preliminary data.</text>
</comment>